<comment type="catalytic activity">
    <reaction evidence="9">
        <text>L-seryl-[protein] + ATP = O-phospho-L-seryl-[protein] + ADP + H(+)</text>
        <dbReference type="Rhea" id="RHEA:17989"/>
        <dbReference type="Rhea" id="RHEA-COMP:9863"/>
        <dbReference type="Rhea" id="RHEA-COMP:11604"/>
        <dbReference type="ChEBI" id="CHEBI:15378"/>
        <dbReference type="ChEBI" id="CHEBI:29999"/>
        <dbReference type="ChEBI" id="CHEBI:30616"/>
        <dbReference type="ChEBI" id="CHEBI:83421"/>
        <dbReference type="ChEBI" id="CHEBI:456216"/>
        <dbReference type="EC" id="2.7.11.1"/>
    </reaction>
</comment>
<dbReference type="PROSITE" id="PS00108">
    <property type="entry name" value="PROTEIN_KINASE_ST"/>
    <property type="match status" value="1"/>
</dbReference>
<evidence type="ECO:0000256" key="9">
    <source>
        <dbReference type="ARBA" id="ARBA00048679"/>
    </source>
</evidence>
<dbReference type="PANTHER" id="PTHR24346:SF49">
    <property type="entry name" value="NIM1 SERINE_THREONINE PROTEIN KINASE"/>
    <property type="match status" value="1"/>
</dbReference>
<feature type="compositionally biased region" description="Basic and acidic residues" evidence="11">
    <location>
        <begin position="64"/>
        <end position="83"/>
    </location>
</feature>
<keyword evidence="6" id="KW-0418">Kinase</keyword>
<evidence type="ECO:0000313" key="13">
    <source>
        <dbReference type="Proteomes" id="UP000887574"/>
    </source>
</evidence>
<dbReference type="WBParaSite" id="jg12789">
    <property type="protein sequence ID" value="jg12789"/>
    <property type="gene ID" value="jg12789"/>
</dbReference>
<proteinExistence type="predicted"/>
<accession>A0A915CUM0</accession>
<dbReference type="SUPFAM" id="SSF56112">
    <property type="entry name" value="Protein kinase-like (PK-like)"/>
    <property type="match status" value="1"/>
</dbReference>
<dbReference type="GO" id="GO:0005524">
    <property type="term" value="F:ATP binding"/>
    <property type="evidence" value="ECO:0007669"/>
    <property type="project" value="UniProtKB-UniRule"/>
</dbReference>
<comment type="cofactor">
    <cofactor evidence="1">
        <name>Mg(2+)</name>
        <dbReference type="ChEBI" id="CHEBI:18420"/>
    </cofactor>
</comment>
<dbReference type="Proteomes" id="UP000887574">
    <property type="component" value="Unplaced"/>
</dbReference>
<keyword evidence="7 10" id="KW-0067">ATP-binding</keyword>
<dbReference type="EC" id="2.7.11.1" evidence="2"/>
<dbReference type="SMART" id="SM00220">
    <property type="entry name" value="S_TKc"/>
    <property type="match status" value="1"/>
</dbReference>
<evidence type="ECO:0000256" key="7">
    <source>
        <dbReference type="ARBA" id="ARBA00022840"/>
    </source>
</evidence>
<evidence type="ECO:0000256" key="5">
    <source>
        <dbReference type="ARBA" id="ARBA00022741"/>
    </source>
</evidence>
<dbReference type="AlphaFoldDB" id="A0A915CUM0"/>
<dbReference type="GO" id="GO:0005737">
    <property type="term" value="C:cytoplasm"/>
    <property type="evidence" value="ECO:0007669"/>
    <property type="project" value="TreeGrafter"/>
</dbReference>
<feature type="compositionally biased region" description="Polar residues" evidence="11">
    <location>
        <begin position="263"/>
        <end position="275"/>
    </location>
</feature>
<feature type="compositionally biased region" description="Low complexity" evidence="11">
    <location>
        <begin position="94"/>
        <end position="109"/>
    </location>
</feature>
<sequence length="504" mass="55446">MLPTFSRQHSTPCPSFNKQALQEVNIARSNSNSGGGGTMASKLIDNIGQKPDNNGTDSRYQEIGIEKKSIFKKEESKSKEVQRARQQRLIGIHSEPSSFGTESSNSSTEETSEELLSDSVGSESSKSKDSGSARTTRLNSVASGDPPPRRPSKVSASNQLYRQATVSAALASSSGPAQQHDHPNVPLLRLICCMAMRVVQLEGPETHHRLPPILPLLPGLSQLITNGDKNRYRRSNPLAKAPTLQCTSSEDGSDSPHILPRTVSVQSLPPSSNINKGPLSPSFEIESLYHRTLHLLANDIGHQKEIALGKRIGFYRLGKELGSGNFSKVKLGVHVLTKEKVAIKAMEKSKMDQKAQRLLAREIDNMELMHHPNIIRLFECVETLSKVYLVMEYAGCGELYTYVHDNGKLTEEIAKPIFAQLVSAVAHLHSKEISHRDIKAENVIFSQPGWVKLADFGFSCKYGGTYLNTFCGSPPYAAPELFRDQNYDAPMVDIWALGCCYISC</sequence>
<dbReference type="Gene3D" id="1.10.510.10">
    <property type="entry name" value="Transferase(Phosphotransferase) domain 1"/>
    <property type="match status" value="1"/>
</dbReference>
<evidence type="ECO:0000256" key="4">
    <source>
        <dbReference type="ARBA" id="ARBA00022679"/>
    </source>
</evidence>
<evidence type="ECO:0000259" key="12">
    <source>
        <dbReference type="PROSITE" id="PS50011"/>
    </source>
</evidence>
<evidence type="ECO:0000256" key="8">
    <source>
        <dbReference type="ARBA" id="ARBA00047899"/>
    </source>
</evidence>
<keyword evidence="4" id="KW-0808">Transferase</keyword>
<keyword evidence="13" id="KW-1185">Reference proteome</keyword>
<reference evidence="14" key="1">
    <citation type="submission" date="2022-11" db="UniProtKB">
        <authorList>
            <consortium name="WormBaseParasite"/>
        </authorList>
    </citation>
    <scope>IDENTIFICATION</scope>
</reference>
<dbReference type="InterPro" id="IPR008271">
    <property type="entry name" value="Ser/Thr_kinase_AS"/>
</dbReference>
<feature type="binding site" evidence="10">
    <location>
        <position position="344"/>
    </location>
    <ligand>
        <name>ATP</name>
        <dbReference type="ChEBI" id="CHEBI:30616"/>
    </ligand>
</feature>
<name>A0A915CUM0_9BILA</name>
<comment type="catalytic activity">
    <reaction evidence="8">
        <text>L-threonyl-[protein] + ATP = O-phospho-L-threonyl-[protein] + ADP + H(+)</text>
        <dbReference type="Rhea" id="RHEA:46608"/>
        <dbReference type="Rhea" id="RHEA-COMP:11060"/>
        <dbReference type="Rhea" id="RHEA-COMP:11605"/>
        <dbReference type="ChEBI" id="CHEBI:15378"/>
        <dbReference type="ChEBI" id="CHEBI:30013"/>
        <dbReference type="ChEBI" id="CHEBI:30616"/>
        <dbReference type="ChEBI" id="CHEBI:61977"/>
        <dbReference type="ChEBI" id="CHEBI:456216"/>
        <dbReference type="EC" id="2.7.11.1"/>
    </reaction>
</comment>
<evidence type="ECO:0000256" key="10">
    <source>
        <dbReference type="PROSITE-ProRule" id="PRU10141"/>
    </source>
</evidence>
<feature type="region of interest" description="Disordered" evidence="11">
    <location>
        <begin position="229"/>
        <end position="276"/>
    </location>
</feature>
<evidence type="ECO:0000256" key="1">
    <source>
        <dbReference type="ARBA" id="ARBA00001946"/>
    </source>
</evidence>
<feature type="domain" description="Protein kinase" evidence="12">
    <location>
        <begin position="315"/>
        <end position="504"/>
    </location>
</feature>
<keyword evidence="5 10" id="KW-0547">Nucleotide-binding</keyword>
<dbReference type="GO" id="GO:0000226">
    <property type="term" value="P:microtubule cytoskeleton organization"/>
    <property type="evidence" value="ECO:0007669"/>
    <property type="project" value="TreeGrafter"/>
</dbReference>
<dbReference type="InterPro" id="IPR000719">
    <property type="entry name" value="Prot_kinase_dom"/>
</dbReference>
<protein>
    <recommendedName>
        <fullName evidence="2">non-specific serine/threonine protein kinase</fullName>
        <ecNumber evidence="2">2.7.11.1</ecNumber>
    </recommendedName>
</protein>
<evidence type="ECO:0000256" key="3">
    <source>
        <dbReference type="ARBA" id="ARBA00022527"/>
    </source>
</evidence>
<dbReference type="FunFam" id="1.10.510.10:FF:000571">
    <property type="entry name" value="Maternal embryonic leucine zipper kinase"/>
    <property type="match status" value="1"/>
</dbReference>
<dbReference type="GO" id="GO:0035556">
    <property type="term" value="P:intracellular signal transduction"/>
    <property type="evidence" value="ECO:0007669"/>
    <property type="project" value="TreeGrafter"/>
</dbReference>
<evidence type="ECO:0000256" key="6">
    <source>
        <dbReference type="ARBA" id="ARBA00022777"/>
    </source>
</evidence>
<feature type="region of interest" description="Disordered" evidence="11">
    <location>
        <begin position="25"/>
        <end position="157"/>
    </location>
</feature>
<dbReference type="PROSITE" id="PS50011">
    <property type="entry name" value="PROTEIN_KINASE_DOM"/>
    <property type="match status" value="1"/>
</dbReference>
<evidence type="ECO:0000256" key="11">
    <source>
        <dbReference type="SAM" id="MobiDB-lite"/>
    </source>
</evidence>
<keyword evidence="3" id="KW-0723">Serine/threonine-protein kinase</keyword>
<dbReference type="Pfam" id="PF00069">
    <property type="entry name" value="Pkinase"/>
    <property type="match status" value="1"/>
</dbReference>
<dbReference type="PROSITE" id="PS00107">
    <property type="entry name" value="PROTEIN_KINASE_ATP"/>
    <property type="match status" value="1"/>
</dbReference>
<dbReference type="PANTHER" id="PTHR24346">
    <property type="entry name" value="MAP/MICROTUBULE AFFINITY-REGULATING KINASE"/>
    <property type="match status" value="1"/>
</dbReference>
<dbReference type="FunFam" id="3.30.200.20:FF:000003">
    <property type="entry name" value="Non-specific serine/threonine protein kinase"/>
    <property type="match status" value="1"/>
</dbReference>
<organism evidence="13 14">
    <name type="scientific">Ditylenchus dipsaci</name>
    <dbReference type="NCBI Taxonomy" id="166011"/>
    <lineage>
        <taxon>Eukaryota</taxon>
        <taxon>Metazoa</taxon>
        <taxon>Ecdysozoa</taxon>
        <taxon>Nematoda</taxon>
        <taxon>Chromadorea</taxon>
        <taxon>Rhabditida</taxon>
        <taxon>Tylenchina</taxon>
        <taxon>Tylenchomorpha</taxon>
        <taxon>Sphaerularioidea</taxon>
        <taxon>Anguinidae</taxon>
        <taxon>Anguininae</taxon>
        <taxon>Ditylenchus</taxon>
    </lineage>
</organism>
<evidence type="ECO:0000313" key="14">
    <source>
        <dbReference type="WBParaSite" id="jg12789"/>
    </source>
</evidence>
<feature type="compositionally biased region" description="Polar residues" evidence="11">
    <location>
        <begin position="133"/>
        <end position="142"/>
    </location>
</feature>
<dbReference type="GO" id="GO:0050321">
    <property type="term" value="F:tau-protein kinase activity"/>
    <property type="evidence" value="ECO:0007669"/>
    <property type="project" value="TreeGrafter"/>
</dbReference>
<dbReference type="InterPro" id="IPR011009">
    <property type="entry name" value="Kinase-like_dom_sf"/>
</dbReference>
<evidence type="ECO:0000256" key="2">
    <source>
        <dbReference type="ARBA" id="ARBA00012513"/>
    </source>
</evidence>
<dbReference type="InterPro" id="IPR017441">
    <property type="entry name" value="Protein_kinase_ATP_BS"/>
</dbReference>